<feature type="binding site" evidence="8">
    <location>
        <position position="520"/>
    </location>
    <ligand>
        <name>Ca(2+)</name>
        <dbReference type="ChEBI" id="CHEBI:29108"/>
    </ligand>
</feature>
<sequence>MKVTRQQLLGHVFSAVVGLKPLGELPGSTSIDVVLALPTNNTASQAALLRDLYDPASSRFRQFLSPAEYSAQFDPAKESFQHLLDFAEAHQLNVTSSRPPKLIHVRSSADAVSKAFKTKLQQYQHPTENRRFYAPAADVDISALNIPGLQLTGLDNFHGLQRAPNLFKSSGDNSTASSRRSAGTGSGSNGLYTGKDFRGAYAPDVIWTGSGQVVGVLEFTGYLTSDIQTYTSQNGLPSVPIQNVYIDGYVGSNPNEESAADIELVISMAPGLSQVTVYGVDYTSAGVIDILHEMASPTHGEPLPRQITTSYYFFYDQNVYDALARLAAQGQALFVASGDYGSYNEATGSGAFPPADHPLVTSVGGTELVTTGPGGSWVSETTAWFSGGGYSPWAGGDAQFVIPWWQDSLDYTASGGSSTARNAPDVAIVADGISVYSQGAWVGFAGTSAAAPLWAGFLALANQQAAATGRPPVGFANPALWEIAKGGGSPGYAAAFHDVTTGNNFNGVNPSKYSAVVGYDLCTGWGSPKGQALVDALARSHQTMLQAGSSASWMAPGAQGRLELFAHGSDGALWHVWQQAVNGGWSGWYSHGSPSGVVLGGSPIVGRNVDGRLQVFVRGNEGNLWSVTQSSPGGGWGGWISLGRPQAVGVTDSASVAANSDGRLEIFAQGVDQNLYHIWQTTPGGSWSGWDSRASPLGGIEGVLSIATSQDGRMEVFAVGNDGALWHIWQLSVNGGWSNWFNHGTPSGETFAGSGIPPMTAAQSDGRIQLFIPSASGKMWRISQTTINGGWTGFVSHGSPGSPSKLFTDPGAIVAQADGTLVFTMPAQGGIYQISQTKPSGDWSGWSLQVPSGSGPEPTDGSVALAQNADGRLELAMLGSDRAIWHVWQPQRNSPWSQPATFGKPANVQFQANR</sequence>
<dbReference type="SUPFAM" id="SSF52743">
    <property type="entry name" value="Subtilisin-like"/>
    <property type="match status" value="1"/>
</dbReference>
<dbReference type="InterPro" id="IPR030400">
    <property type="entry name" value="Sedolisin_dom"/>
</dbReference>
<accession>A0AAE0JVX4</accession>
<dbReference type="Pfam" id="PF09286">
    <property type="entry name" value="Pro-kuma_activ"/>
    <property type="match status" value="1"/>
</dbReference>
<evidence type="ECO:0000256" key="3">
    <source>
        <dbReference type="ARBA" id="ARBA00022723"/>
    </source>
</evidence>
<evidence type="ECO:0000256" key="8">
    <source>
        <dbReference type="PROSITE-ProRule" id="PRU01032"/>
    </source>
</evidence>
<protein>
    <submittedName>
        <fullName evidence="11">Peptidase S8/S53 domain-containing protein</fullName>
    </submittedName>
</protein>
<feature type="binding site" evidence="8">
    <location>
        <position position="499"/>
    </location>
    <ligand>
        <name>Ca(2+)</name>
        <dbReference type="ChEBI" id="CHEBI:29108"/>
    </ligand>
</feature>
<feature type="active site" description="Charge relay system" evidence="8">
    <location>
        <position position="448"/>
    </location>
</feature>
<evidence type="ECO:0000256" key="1">
    <source>
        <dbReference type="ARBA" id="ARBA00004239"/>
    </source>
</evidence>
<dbReference type="InterPro" id="IPR015366">
    <property type="entry name" value="S53_propep"/>
</dbReference>
<keyword evidence="3 8" id="KW-0479">Metal-binding</keyword>
<feature type="binding site" evidence="8">
    <location>
        <position position="498"/>
    </location>
    <ligand>
        <name>Ca(2+)</name>
        <dbReference type="ChEBI" id="CHEBI:29108"/>
    </ligand>
</feature>
<dbReference type="CDD" id="cd11377">
    <property type="entry name" value="Pro-peptidase_S53"/>
    <property type="match status" value="1"/>
</dbReference>
<organism evidence="11 12">
    <name type="scientific">Lasiosphaeria ovina</name>
    <dbReference type="NCBI Taxonomy" id="92902"/>
    <lineage>
        <taxon>Eukaryota</taxon>
        <taxon>Fungi</taxon>
        <taxon>Dikarya</taxon>
        <taxon>Ascomycota</taxon>
        <taxon>Pezizomycotina</taxon>
        <taxon>Sordariomycetes</taxon>
        <taxon>Sordariomycetidae</taxon>
        <taxon>Sordariales</taxon>
        <taxon>Lasiosphaeriaceae</taxon>
        <taxon>Lasiosphaeria</taxon>
    </lineage>
</organism>
<feature type="binding site" evidence="8">
    <location>
        <position position="518"/>
    </location>
    <ligand>
        <name>Ca(2+)</name>
        <dbReference type="ChEBI" id="CHEBI:29108"/>
    </ligand>
</feature>
<dbReference type="InterPro" id="IPR036852">
    <property type="entry name" value="Peptidase_S8/S53_dom_sf"/>
</dbReference>
<feature type="region of interest" description="Disordered" evidence="9">
    <location>
        <begin position="168"/>
        <end position="189"/>
    </location>
</feature>
<name>A0AAE0JVX4_9PEZI</name>
<dbReference type="PROSITE" id="PS00138">
    <property type="entry name" value="SUBTILASE_SER"/>
    <property type="match status" value="1"/>
</dbReference>
<dbReference type="GO" id="GO:0006508">
    <property type="term" value="P:proteolysis"/>
    <property type="evidence" value="ECO:0007669"/>
    <property type="project" value="UniProtKB-KW"/>
</dbReference>
<dbReference type="AlphaFoldDB" id="A0AAE0JVX4"/>
<dbReference type="CDD" id="cd04056">
    <property type="entry name" value="Peptidases_S53"/>
    <property type="match status" value="1"/>
</dbReference>
<dbReference type="Gene3D" id="2.120.10.70">
    <property type="entry name" value="Fucose-specific lectin"/>
    <property type="match status" value="1"/>
</dbReference>
<evidence type="ECO:0000256" key="6">
    <source>
        <dbReference type="ARBA" id="ARBA00022837"/>
    </source>
</evidence>
<keyword evidence="4 8" id="KW-0378">Hydrolase</keyword>
<dbReference type="SUPFAM" id="SSF54897">
    <property type="entry name" value="Protease propeptides/inhibitors"/>
    <property type="match status" value="1"/>
</dbReference>
<keyword evidence="6 8" id="KW-0106">Calcium</keyword>
<dbReference type="PANTHER" id="PTHR14218:SF15">
    <property type="entry name" value="TRIPEPTIDYL-PEPTIDASE 1"/>
    <property type="match status" value="1"/>
</dbReference>
<evidence type="ECO:0000256" key="7">
    <source>
        <dbReference type="ARBA" id="ARBA00023145"/>
    </source>
</evidence>
<evidence type="ECO:0000256" key="5">
    <source>
        <dbReference type="ARBA" id="ARBA00022825"/>
    </source>
</evidence>
<dbReference type="InterPro" id="IPR058502">
    <property type="entry name" value="PLL-like_beta-prop"/>
</dbReference>
<comment type="subcellular location">
    <subcellularLocation>
        <location evidence="1">Secreted</location>
        <location evidence="1">Extracellular space</location>
    </subcellularLocation>
</comment>
<evidence type="ECO:0000256" key="2">
    <source>
        <dbReference type="ARBA" id="ARBA00022670"/>
    </source>
</evidence>
<feature type="active site" description="Charge relay system" evidence="8">
    <location>
        <position position="261"/>
    </location>
</feature>
<keyword evidence="7" id="KW-0865">Zymogen</keyword>
<dbReference type="SUPFAM" id="SSF89372">
    <property type="entry name" value="Fucose-specific lectin"/>
    <property type="match status" value="2"/>
</dbReference>
<dbReference type="GO" id="GO:0005576">
    <property type="term" value="C:extracellular region"/>
    <property type="evidence" value="ECO:0007669"/>
    <property type="project" value="UniProtKB-SubCell"/>
</dbReference>
<feature type="compositionally biased region" description="Low complexity" evidence="9">
    <location>
        <begin position="173"/>
        <end position="183"/>
    </location>
</feature>
<proteinExistence type="predicted"/>
<dbReference type="Gene3D" id="3.40.50.200">
    <property type="entry name" value="Peptidase S8/S53 domain"/>
    <property type="match status" value="1"/>
</dbReference>
<dbReference type="GO" id="GO:0004252">
    <property type="term" value="F:serine-type endopeptidase activity"/>
    <property type="evidence" value="ECO:0007669"/>
    <property type="project" value="UniProtKB-UniRule"/>
</dbReference>
<evidence type="ECO:0000313" key="12">
    <source>
        <dbReference type="Proteomes" id="UP001287356"/>
    </source>
</evidence>
<dbReference type="EMBL" id="JAULSN010000010">
    <property type="protein sequence ID" value="KAK3362171.1"/>
    <property type="molecule type" value="Genomic_DNA"/>
</dbReference>
<reference evidence="11" key="1">
    <citation type="journal article" date="2023" name="Mol. Phylogenet. Evol.">
        <title>Genome-scale phylogeny and comparative genomics of the fungal order Sordariales.</title>
        <authorList>
            <person name="Hensen N."/>
            <person name="Bonometti L."/>
            <person name="Westerberg I."/>
            <person name="Brannstrom I.O."/>
            <person name="Guillou S."/>
            <person name="Cros-Aarteil S."/>
            <person name="Calhoun S."/>
            <person name="Haridas S."/>
            <person name="Kuo A."/>
            <person name="Mondo S."/>
            <person name="Pangilinan J."/>
            <person name="Riley R."/>
            <person name="LaButti K."/>
            <person name="Andreopoulos B."/>
            <person name="Lipzen A."/>
            <person name="Chen C."/>
            <person name="Yan M."/>
            <person name="Daum C."/>
            <person name="Ng V."/>
            <person name="Clum A."/>
            <person name="Steindorff A."/>
            <person name="Ohm R.A."/>
            <person name="Martin F."/>
            <person name="Silar P."/>
            <person name="Natvig D.O."/>
            <person name="Lalanne C."/>
            <person name="Gautier V."/>
            <person name="Ament-Velasquez S.L."/>
            <person name="Kruys A."/>
            <person name="Hutchinson M.I."/>
            <person name="Powell A.J."/>
            <person name="Barry K."/>
            <person name="Miller A.N."/>
            <person name="Grigoriev I.V."/>
            <person name="Debuchy R."/>
            <person name="Gladieux P."/>
            <person name="Hiltunen Thoren M."/>
            <person name="Johannesson H."/>
        </authorList>
    </citation>
    <scope>NUCLEOTIDE SEQUENCE</scope>
    <source>
        <strain evidence="11">CBS 958.72</strain>
    </source>
</reference>
<dbReference type="InterPro" id="IPR050819">
    <property type="entry name" value="Tripeptidyl-peptidase_I"/>
</dbReference>
<dbReference type="PROSITE" id="PS51695">
    <property type="entry name" value="SEDOLISIN"/>
    <property type="match status" value="1"/>
</dbReference>
<keyword evidence="12" id="KW-1185">Reference proteome</keyword>
<reference evidence="11" key="2">
    <citation type="submission" date="2023-06" db="EMBL/GenBank/DDBJ databases">
        <authorList>
            <consortium name="Lawrence Berkeley National Laboratory"/>
            <person name="Haridas S."/>
            <person name="Hensen N."/>
            <person name="Bonometti L."/>
            <person name="Westerberg I."/>
            <person name="Brannstrom I.O."/>
            <person name="Guillou S."/>
            <person name="Cros-Aarteil S."/>
            <person name="Calhoun S."/>
            <person name="Kuo A."/>
            <person name="Mondo S."/>
            <person name="Pangilinan J."/>
            <person name="Riley R."/>
            <person name="Labutti K."/>
            <person name="Andreopoulos B."/>
            <person name="Lipzen A."/>
            <person name="Chen C."/>
            <person name="Yanf M."/>
            <person name="Daum C."/>
            <person name="Ng V."/>
            <person name="Clum A."/>
            <person name="Steindorff A."/>
            <person name="Ohm R."/>
            <person name="Martin F."/>
            <person name="Silar P."/>
            <person name="Natvig D."/>
            <person name="Lalanne C."/>
            <person name="Gautier V."/>
            <person name="Ament-Velasquez S.L."/>
            <person name="Kruys A."/>
            <person name="Hutchinson M.I."/>
            <person name="Powell A.J."/>
            <person name="Barry K."/>
            <person name="Miller A.N."/>
            <person name="Grigoriev I.V."/>
            <person name="Debuchy R."/>
            <person name="Gladieux P."/>
            <person name="Thoren M.H."/>
            <person name="Johannesson H."/>
        </authorList>
    </citation>
    <scope>NUCLEOTIDE SEQUENCE</scope>
    <source>
        <strain evidence="11">CBS 958.72</strain>
    </source>
</reference>
<evidence type="ECO:0000313" key="11">
    <source>
        <dbReference type="EMBL" id="KAK3362171.1"/>
    </source>
</evidence>
<dbReference type="GO" id="GO:0046872">
    <property type="term" value="F:metal ion binding"/>
    <property type="evidence" value="ECO:0007669"/>
    <property type="project" value="UniProtKB-UniRule"/>
</dbReference>
<evidence type="ECO:0000256" key="4">
    <source>
        <dbReference type="ARBA" id="ARBA00022801"/>
    </source>
</evidence>
<dbReference type="Proteomes" id="UP001287356">
    <property type="component" value="Unassembled WGS sequence"/>
</dbReference>
<evidence type="ECO:0000256" key="9">
    <source>
        <dbReference type="SAM" id="MobiDB-lite"/>
    </source>
</evidence>
<gene>
    <name evidence="11" type="ORF">B0T24DRAFT_107299</name>
</gene>
<comment type="caution">
    <text evidence="11">The sequence shown here is derived from an EMBL/GenBank/DDBJ whole genome shotgun (WGS) entry which is preliminary data.</text>
</comment>
<dbReference type="Pfam" id="PF26607">
    <property type="entry name" value="DUF8189"/>
    <property type="match status" value="1"/>
</dbReference>
<comment type="cofactor">
    <cofactor evidence="8">
        <name>Ca(2+)</name>
        <dbReference type="ChEBI" id="CHEBI:29108"/>
    </cofactor>
    <text evidence="8">Binds 1 Ca(2+) ion per subunit.</text>
</comment>
<feature type="active site" description="Charge relay system" evidence="8">
    <location>
        <position position="257"/>
    </location>
</feature>
<dbReference type="InterPro" id="IPR023828">
    <property type="entry name" value="Peptidase_S8_Ser-AS"/>
</dbReference>
<keyword evidence="2 8" id="KW-0645">Protease</keyword>
<dbReference type="SMART" id="SM00944">
    <property type="entry name" value="Pro-kuma_activ"/>
    <property type="match status" value="1"/>
</dbReference>
<dbReference type="CDD" id="cd22954">
    <property type="entry name" value="PLL_lectin"/>
    <property type="match status" value="1"/>
</dbReference>
<dbReference type="GO" id="GO:0008240">
    <property type="term" value="F:tripeptidyl-peptidase activity"/>
    <property type="evidence" value="ECO:0007669"/>
    <property type="project" value="TreeGrafter"/>
</dbReference>
<evidence type="ECO:0000259" key="10">
    <source>
        <dbReference type="PROSITE" id="PS51695"/>
    </source>
</evidence>
<dbReference type="PANTHER" id="PTHR14218">
    <property type="entry name" value="PROTEASE S8 TRIPEPTIDYL PEPTIDASE I CLN2"/>
    <property type="match status" value="1"/>
</dbReference>
<keyword evidence="5 8" id="KW-0720">Serine protease</keyword>
<feature type="domain" description="Peptidase S53" evidence="10">
    <location>
        <begin position="182"/>
        <end position="540"/>
    </location>
</feature>